<gene>
    <name evidence="9" type="ORF">FZC78_11295</name>
</gene>
<feature type="transmembrane region" description="Helical" evidence="8">
    <location>
        <begin position="66"/>
        <end position="87"/>
    </location>
</feature>
<feature type="transmembrane region" description="Helical" evidence="8">
    <location>
        <begin position="93"/>
        <end position="119"/>
    </location>
</feature>
<sequence length="348" mass="39993">MYILSHTGLILFMYPADIIESTNQGHWIPIMIGVIVHFIILSLFLRGLNSFPDKDIISIYLKKGKFIASIFLFPLFLYLLMAGIITVRSYSEIVTIVFLSKTPLWAIMSLFLILASYTAAQGIDGIIRTGVFLFLLLFPLLFFIMLTSFQNVDWRYVHPLMLKDFSFLKKSSYYRSYFAIGGVFLFLGYLPSTIPVKKKSILFAALLIAPIFFLSVYIPILTFGQATAPHFLFPFVMVVDAVNLIWFMFDRFTMFFLLSVVIFILLFLSLVLWMLTTTLTKTIVPSIKPVYLIMVISVIIFTISLLISDWKGIEMLFQWNTYIRFYVILGIPFSIFLLGLIEERGQGA</sequence>
<dbReference type="OrthoDB" id="2381278at2"/>
<keyword evidence="3" id="KW-0813">Transport</keyword>
<feature type="transmembrane region" description="Helical" evidence="8">
    <location>
        <begin position="322"/>
        <end position="341"/>
    </location>
</feature>
<dbReference type="GO" id="GO:0016020">
    <property type="term" value="C:membrane"/>
    <property type="evidence" value="ECO:0007669"/>
    <property type="project" value="UniProtKB-SubCell"/>
</dbReference>
<feature type="transmembrane region" description="Helical" evidence="8">
    <location>
        <begin position="256"/>
        <end position="275"/>
    </location>
</feature>
<dbReference type="EMBL" id="VTEI01000005">
    <property type="protein sequence ID" value="TYS16757.1"/>
    <property type="molecule type" value="Genomic_DNA"/>
</dbReference>
<keyword evidence="6 8" id="KW-1133">Transmembrane helix</keyword>
<protein>
    <submittedName>
        <fullName evidence="9">GerAB/ArcD/ProY family transporter</fullName>
    </submittedName>
</protein>
<comment type="subcellular location">
    <subcellularLocation>
        <location evidence="1">Membrane</location>
        <topology evidence="1">Multi-pass membrane protein</topology>
    </subcellularLocation>
</comment>
<keyword evidence="7 8" id="KW-0472">Membrane</keyword>
<dbReference type="PANTHER" id="PTHR34975:SF2">
    <property type="entry name" value="SPORE GERMINATION PROTEIN A2"/>
    <property type="match status" value="1"/>
</dbReference>
<comment type="caution">
    <text evidence="9">The sequence shown here is derived from an EMBL/GenBank/DDBJ whole genome shotgun (WGS) entry which is preliminary data.</text>
</comment>
<reference evidence="9 10" key="1">
    <citation type="submission" date="2019-08" db="EMBL/GenBank/DDBJ databases">
        <title>Bacillus genomes from the desert of Cuatro Cienegas, Coahuila.</title>
        <authorList>
            <person name="Olmedo-Alvarez G."/>
        </authorList>
    </citation>
    <scope>NUCLEOTIDE SEQUENCE [LARGE SCALE GENOMIC DNA]</scope>
    <source>
        <strain evidence="9 10">CH34_1T</strain>
    </source>
</reference>
<feature type="transmembrane region" description="Helical" evidence="8">
    <location>
        <begin position="131"/>
        <end position="152"/>
    </location>
</feature>
<evidence type="ECO:0000256" key="3">
    <source>
        <dbReference type="ARBA" id="ARBA00022448"/>
    </source>
</evidence>
<accession>A0A5D4NRH3</accession>
<evidence type="ECO:0000256" key="2">
    <source>
        <dbReference type="ARBA" id="ARBA00007998"/>
    </source>
</evidence>
<evidence type="ECO:0000256" key="7">
    <source>
        <dbReference type="ARBA" id="ARBA00023136"/>
    </source>
</evidence>
<dbReference type="Pfam" id="PF03845">
    <property type="entry name" value="Spore_permease"/>
    <property type="match status" value="1"/>
</dbReference>
<dbReference type="PANTHER" id="PTHR34975">
    <property type="entry name" value="SPORE GERMINATION PROTEIN A2"/>
    <property type="match status" value="1"/>
</dbReference>
<name>A0A5D4NRH3_9BACI</name>
<keyword evidence="5 8" id="KW-0812">Transmembrane</keyword>
<feature type="transmembrane region" description="Helical" evidence="8">
    <location>
        <begin position="27"/>
        <end position="45"/>
    </location>
</feature>
<evidence type="ECO:0000313" key="9">
    <source>
        <dbReference type="EMBL" id="TYS16757.1"/>
    </source>
</evidence>
<dbReference type="GO" id="GO:0009847">
    <property type="term" value="P:spore germination"/>
    <property type="evidence" value="ECO:0007669"/>
    <property type="project" value="InterPro"/>
</dbReference>
<dbReference type="Proteomes" id="UP000322267">
    <property type="component" value="Unassembled WGS sequence"/>
</dbReference>
<feature type="transmembrane region" description="Helical" evidence="8">
    <location>
        <begin position="230"/>
        <end position="249"/>
    </location>
</feature>
<evidence type="ECO:0000313" key="10">
    <source>
        <dbReference type="Proteomes" id="UP000322267"/>
    </source>
</evidence>
<evidence type="ECO:0000256" key="5">
    <source>
        <dbReference type="ARBA" id="ARBA00022692"/>
    </source>
</evidence>
<feature type="transmembrane region" description="Helical" evidence="8">
    <location>
        <begin position="202"/>
        <end position="224"/>
    </location>
</feature>
<feature type="transmembrane region" description="Helical" evidence="8">
    <location>
        <begin position="290"/>
        <end position="310"/>
    </location>
</feature>
<organism evidence="9 10">
    <name type="scientific">Rossellomorea vietnamensis</name>
    <dbReference type="NCBI Taxonomy" id="218284"/>
    <lineage>
        <taxon>Bacteria</taxon>
        <taxon>Bacillati</taxon>
        <taxon>Bacillota</taxon>
        <taxon>Bacilli</taxon>
        <taxon>Bacillales</taxon>
        <taxon>Bacillaceae</taxon>
        <taxon>Rossellomorea</taxon>
    </lineage>
</organism>
<feature type="transmembrane region" description="Helical" evidence="8">
    <location>
        <begin position="172"/>
        <end position="190"/>
    </location>
</feature>
<evidence type="ECO:0000256" key="6">
    <source>
        <dbReference type="ARBA" id="ARBA00022989"/>
    </source>
</evidence>
<comment type="similarity">
    <text evidence="2">Belongs to the amino acid-polyamine-organocation (APC) superfamily. Spore germination protein (SGP) (TC 2.A.3.9) family.</text>
</comment>
<keyword evidence="4" id="KW-0309">Germination</keyword>
<dbReference type="AlphaFoldDB" id="A0A5D4NRH3"/>
<evidence type="ECO:0000256" key="8">
    <source>
        <dbReference type="SAM" id="Phobius"/>
    </source>
</evidence>
<evidence type="ECO:0000256" key="4">
    <source>
        <dbReference type="ARBA" id="ARBA00022544"/>
    </source>
</evidence>
<evidence type="ECO:0000256" key="1">
    <source>
        <dbReference type="ARBA" id="ARBA00004141"/>
    </source>
</evidence>
<dbReference type="InterPro" id="IPR004761">
    <property type="entry name" value="Spore_GerAB"/>
</dbReference>
<proteinExistence type="inferred from homology"/>